<accession>A0A9D2B0M1</accession>
<dbReference type="Pfam" id="PF07862">
    <property type="entry name" value="Nif11"/>
    <property type="match status" value="1"/>
</dbReference>
<reference evidence="2" key="2">
    <citation type="submission" date="2021-04" db="EMBL/GenBank/DDBJ databases">
        <authorList>
            <person name="Gilroy R."/>
        </authorList>
    </citation>
    <scope>NUCLEOTIDE SEQUENCE</scope>
    <source>
        <strain evidence="2">USASDec5-558</strain>
    </source>
</reference>
<evidence type="ECO:0000259" key="1">
    <source>
        <dbReference type="Pfam" id="PF07862"/>
    </source>
</evidence>
<sequence>MSIAAINDFFKSLDTNETLAKEFEALPTDADYKQSVIDLAKKYNFEFTLDELQTVINAAKHIKETEGSESK</sequence>
<name>A0A9D2B0M1_9GAMM</name>
<gene>
    <name evidence="2" type="ORF">H9850_01080</name>
</gene>
<evidence type="ECO:0000313" key="3">
    <source>
        <dbReference type="Proteomes" id="UP000886829"/>
    </source>
</evidence>
<organism evidence="2 3">
    <name type="scientific">Candidatus Anaerobiospirillum pullistercoris</name>
    <dbReference type="NCBI Taxonomy" id="2838452"/>
    <lineage>
        <taxon>Bacteria</taxon>
        <taxon>Pseudomonadati</taxon>
        <taxon>Pseudomonadota</taxon>
        <taxon>Gammaproteobacteria</taxon>
        <taxon>Aeromonadales</taxon>
        <taxon>Succinivibrionaceae</taxon>
        <taxon>Anaerobiospirillum</taxon>
    </lineage>
</organism>
<dbReference type="InterPro" id="IPR012903">
    <property type="entry name" value="Nif11"/>
</dbReference>
<dbReference type="AlphaFoldDB" id="A0A9D2B0M1"/>
<comment type="caution">
    <text evidence="2">The sequence shown here is derived from an EMBL/GenBank/DDBJ whole genome shotgun (WGS) entry which is preliminary data.</text>
</comment>
<feature type="domain" description="Nif11" evidence="1">
    <location>
        <begin position="1"/>
        <end position="52"/>
    </location>
</feature>
<reference evidence="2" key="1">
    <citation type="journal article" date="2021" name="PeerJ">
        <title>Extensive microbial diversity within the chicken gut microbiome revealed by metagenomics and culture.</title>
        <authorList>
            <person name="Gilroy R."/>
            <person name="Ravi A."/>
            <person name="Getino M."/>
            <person name="Pursley I."/>
            <person name="Horton D.L."/>
            <person name="Alikhan N.F."/>
            <person name="Baker D."/>
            <person name="Gharbi K."/>
            <person name="Hall N."/>
            <person name="Watson M."/>
            <person name="Adriaenssens E.M."/>
            <person name="Foster-Nyarko E."/>
            <person name="Jarju S."/>
            <person name="Secka A."/>
            <person name="Antonio M."/>
            <person name="Oren A."/>
            <person name="Chaudhuri R.R."/>
            <person name="La Ragione R."/>
            <person name="Hildebrand F."/>
            <person name="Pallen M.J."/>
        </authorList>
    </citation>
    <scope>NUCLEOTIDE SEQUENCE</scope>
    <source>
        <strain evidence="2">USASDec5-558</strain>
    </source>
</reference>
<evidence type="ECO:0000313" key="2">
    <source>
        <dbReference type="EMBL" id="HIX56049.1"/>
    </source>
</evidence>
<proteinExistence type="predicted"/>
<protein>
    <submittedName>
        <fullName evidence="2">Nif11-like leader peptide family natural product</fullName>
    </submittedName>
</protein>
<dbReference type="Proteomes" id="UP000886829">
    <property type="component" value="Unassembled WGS sequence"/>
</dbReference>
<dbReference type="EMBL" id="DXEV01000023">
    <property type="protein sequence ID" value="HIX56049.1"/>
    <property type="molecule type" value="Genomic_DNA"/>
</dbReference>